<reference evidence="3" key="1">
    <citation type="submission" date="2014-02" db="EMBL/GenBank/DDBJ databases">
        <authorList>
            <person name="Genoscope - CEA"/>
        </authorList>
    </citation>
    <scope>NUCLEOTIDE SEQUENCE</scope>
    <source>
        <strain evidence="3">LS3</strain>
    </source>
</reference>
<gene>
    <name evidence="3" type="ORF">GNLVRS02_ARAD1C21472g</name>
</gene>
<reference evidence="3" key="2">
    <citation type="submission" date="2014-06" db="EMBL/GenBank/DDBJ databases">
        <title>The complete genome of Blastobotrys (Arxula) adeninivorans LS3 - a yeast of biotechnological interest.</title>
        <authorList>
            <person name="Kunze G."/>
            <person name="Gaillardin C."/>
            <person name="Czernicka M."/>
            <person name="Durrens P."/>
            <person name="Martin T."/>
            <person name="Boer E."/>
            <person name="Gabaldon T."/>
            <person name="Cruz J."/>
            <person name="Talla E."/>
            <person name="Marck C."/>
            <person name="Goffeau A."/>
            <person name="Barbe V."/>
            <person name="Baret P."/>
            <person name="Baronian K."/>
            <person name="Beier S."/>
            <person name="Bleykasten C."/>
            <person name="Bode R."/>
            <person name="Casaregola S."/>
            <person name="Despons L."/>
            <person name="Fairhead C."/>
            <person name="Giersberg M."/>
            <person name="Gierski P."/>
            <person name="Hahnel U."/>
            <person name="Hartmann A."/>
            <person name="Jankowska D."/>
            <person name="Jubin C."/>
            <person name="Jung P."/>
            <person name="Lafontaine I."/>
            <person name="Leh-Louis V."/>
            <person name="Lemaire M."/>
            <person name="Marcet-Houben M."/>
            <person name="Mascher M."/>
            <person name="Morel G."/>
            <person name="Richard G.-F."/>
            <person name="Riechen J."/>
            <person name="Sacerdot C."/>
            <person name="Sarkar A."/>
            <person name="Savel G."/>
            <person name="Schacherer J."/>
            <person name="Sherman D."/>
            <person name="Straub M.-L."/>
            <person name="Stein N."/>
            <person name="Thierry A."/>
            <person name="Trautwein-Schult A."/>
            <person name="Westhof E."/>
            <person name="Worch S."/>
            <person name="Dujon B."/>
            <person name="Souciet J.-L."/>
            <person name="Wincker P."/>
            <person name="Scholz U."/>
            <person name="Neuveglise N."/>
        </authorList>
    </citation>
    <scope>NUCLEOTIDE SEQUENCE</scope>
    <source>
        <strain evidence="3">LS3</strain>
    </source>
</reference>
<dbReference type="GO" id="GO:0005737">
    <property type="term" value="C:cytoplasm"/>
    <property type="evidence" value="ECO:0007669"/>
    <property type="project" value="TreeGrafter"/>
</dbReference>
<feature type="compositionally biased region" description="Polar residues" evidence="1">
    <location>
        <begin position="547"/>
        <end position="563"/>
    </location>
</feature>
<dbReference type="GO" id="GO:0042026">
    <property type="term" value="P:protein refolding"/>
    <property type="evidence" value="ECO:0007669"/>
    <property type="project" value="TreeGrafter"/>
</dbReference>
<feature type="compositionally biased region" description="Polar residues" evidence="1">
    <location>
        <begin position="293"/>
        <end position="302"/>
    </location>
</feature>
<feature type="region of interest" description="Disordered" evidence="1">
    <location>
        <begin position="184"/>
        <end position="458"/>
    </location>
</feature>
<dbReference type="PRINTS" id="PR00625">
    <property type="entry name" value="JDOMAIN"/>
</dbReference>
<dbReference type="SMART" id="SM00271">
    <property type="entry name" value="DnaJ"/>
    <property type="match status" value="1"/>
</dbReference>
<feature type="compositionally biased region" description="Basic and acidic residues" evidence="1">
    <location>
        <begin position="133"/>
        <end position="147"/>
    </location>
</feature>
<dbReference type="Gene3D" id="1.10.287.110">
    <property type="entry name" value="DnaJ domain"/>
    <property type="match status" value="1"/>
</dbReference>
<feature type="compositionally biased region" description="Low complexity" evidence="1">
    <location>
        <begin position="106"/>
        <end position="119"/>
    </location>
</feature>
<feature type="compositionally biased region" description="Basic and acidic residues" evidence="1">
    <location>
        <begin position="232"/>
        <end position="243"/>
    </location>
</feature>
<dbReference type="InterPro" id="IPR001623">
    <property type="entry name" value="DnaJ_domain"/>
</dbReference>
<feature type="compositionally biased region" description="Acidic residues" evidence="1">
    <location>
        <begin position="317"/>
        <end position="328"/>
    </location>
</feature>
<dbReference type="PANTHER" id="PTHR43096:SF10">
    <property type="entry name" value="CHAPERONE PROTEIN DNAJ A6, CHLOROPLASTIC"/>
    <property type="match status" value="1"/>
</dbReference>
<evidence type="ECO:0000313" key="3">
    <source>
        <dbReference type="EMBL" id="CDP34831.1"/>
    </source>
</evidence>
<evidence type="ECO:0000259" key="2">
    <source>
        <dbReference type="PROSITE" id="PS50076"/>
    </source>
</evidence>
<dbReference type="PANTHER" id="PTHR43096">
    <property type="entry name" value="DNAJ HOMOLOG 1, MITOCHONDRIAL-RELATED"/>
    <property type="match status" value="1"/>
</dbReference>
<proteinExistence type="predicted"/>
<feature type="region of interest" description="Disordered" evidence="1">
    <location>
        <begin position="490"/>
        <end position="572"/>
    </location>
</feature>
<organism evidence="3">
    <name type="scientific">Blastobotrys adeninivorans</name>
    <name type="common">Yeast</name>
    <name type="synonym">Arxula adeninivorans</name>
    <dbReference type="NCBI Taxonomy" id="409370"/>
    <lineage>
        <taxon>Eukaryota</taxon>
        <taxon>Fungi</taxon>
        <taxon>Dikarya</taxon>
        <taxon>Ascomycota</taxon>
        <taxon>Saccharomycotina</taxon>
        <taxon>Dipodascomycetes</taxon>
        <taxon>Dipodascales</taxon>
        <taxon>Trichomonascaceae</taxon>
        <taxon>Blastobotrys</taxon>
    </lineage>
</organism>
<dbReference type="GO" id="GO:0051082">
    <property type="term" value="F:unfolded protein binding"/>
    <property type="evidence" value="ECO:0007669"/>
    <property type="project" value="TreeGrafter"/>
</dbReference>
<feature type="compositionally biased region" description="Low complexity" evidence="1">
    <location>
        <begin position="364"/>
        <end position="375"/>
    </location>
</feature>
<dbReference type="InterPro" id="IPR036869">
    <property type="entry name" value="J_dom_sf"/>
</dbReference>
<feature type="compositionally biased region" description="Polar residues" evidence="1">
    <location>
        <begin position="352"/>
        <end position="363"/>
    </location>
</feature>
<feature type="region of interest" description="Disordered" evidence="1">
    <location>
        <begin position="94"/>
        <end position="147"/>
    </location>
</feature>
<feature type="domain" description="J" evidence="2">
    <location>
        <begin position="26"/>
        <end position="88"/>
    </location>
</feature>
<feature type="compositionally biased region" description="Acidic residues" evidence="1">
    <location>
        <begin position="341"/>
        <end position="351"/>
    </location>
</feature>
<name>A0A060T6N0_BLAAD</name>
<dbReference type="PROSITE" id="PS00636">
    <property type="entry name" value="DNAJ_1"/>
    <property type="match status" value="1"/>
</dbReference>
<accession>A0A060T6N0</accession>
<dbReference type="SUPFAM" id="SSF46565">
    <property type="entry name" value="Chaperone J-domain"/>
    <property type="match status" value="1"/>
</dbReference>
<evidence type="ECO:0000256" key="1">
    <source>
        <dbReference type="SAM" id="MobiDB-lite"/>
    </source>
</evidence>
<dbReference type="PROSITE" id="PS50076">
    <property type="entry name" value="DNAJ_2"/>
    <property type="match status" value="1"/>
</dbReference>
<protein>
    <submittedName>
        <fullName evidence="3">ARAD1C21472p</fullName>
    </submittedName>
</protein>
<sequence>MLLFINCRRTLQTLLIFVSVDNAMVDFYQVLGVDRSSTQDEIRRAYRKLALKHHPDKSSGDDMMFKQVLEAHETLSDPDKRRTYDLQNPLRGLKAAAAAGPRSTNTRSPYYASTSSASPNQHGSRYGSRFKPRHDPDNDNTKQDKKHTFYRAYGPFFNSYGDRHSYSSSFTYFTNLYGRQGGPFKSRYHSAERPNATNGTSTDSNRTKQSASGAHSSDTNGPLGEEPPQMPHENDPPHSDSRYYKPPGAKTEPFSFKSRDKNSNAEYSGSAHRNHGPFDDSEEPTRHTRSSNRHFSSNTRYQDQWRAGFEAYRESEQAESDSDVEEVDPSNVEPKKTTVEEVIDLTSDTEEQPGTNGSDNSKPTETNTTGTSDTGGMNGTADTSGGGMNGAHTSGPSYDSGPGYREPTAEIGSESEDDSDRPSKHPILESDSESESEKANAGGRSPFKRARTHDYNGDYYGLKSDLLNVTPLTQTNGNFNMESMYESIRTNEFSQSSKRPAGTDATANATNASESTGNTGSGAETAFTPVNTKVPRTFGYGAAPPDHTTNSAFGETSNPTSGAPPSKQLHDLHDNPKVLELTPPVAPQLPSSITSMEALQEYSKLIELYLAKWHEYEGAVTQYHVERRQADMSNGLDYFQSTANTETYLRALQQDLKVKSLWEAALARHIAMLNDFLRFKKYLES</sequence>
<dbReference type="Pfam" id="PF00226">
    <property type="entry name" value="DnaJ"/>
    <property type="match status" value="1"/>
</dbReference>
<feature type="compositionally biased region" description="Low complexity" evidence="1">
    <location>
        <begin position="502"/>
        <end position="518"/>
    </location>
</feature>
<dbReference type="EMBL" id="HG937693">
    <property type="protein sequence ID" value="CDP34831.1"/>
    <property type="molecule type" value="Genomic_DNA"/>
</dbReference>
<dbReference type="CDD" id="cd06257">
    <property type="entry name" value="DnaJ"/>
    <property type="match status" value="1"/>
</dbReference>
<feature type="compositionally biased region" description="Polar residues" evidence="1">
    <location>
        <begin position="195"/>
        <end position="220"/>
    </location>
</feature>
<dbReference type="InterPro" id="IPR018253">
    <property type="entry name" value="DnaJ_domain_CS"/>
</dbReference>
<dbReference type="AlphaFoldDB" id="A0A060T6N0"/>